<dbReference type="Proteomes" id="UP000009399">
    <property type="component" value="Chromosome"/>
</dbReference>
<feature type="compositionally biased region" description="Polar residues" evidence="13">
    <location>
        <begin position="585"/>
        <end position="595"/>
    </location>
</feature>
<dbReference type="SMART" id="SM00493">
    <property type="entry name" value="TOPRIM"/>
    <property type="match status" value="1"/>
</dbReference>
<keyword evidence="7 12" id="KW-0863">Zinc-finger</keyword>
<keyword evidence="11 12" id="KW-0804">Transcription</keyword>
<proteinExistence type="inferred from homology"/>
<dbReference type="GO" id="GO:0000428">
    <property type="term" value="C:DNA-directed RNA polymerase complex"/>
    <property type="evidence" value="ECO:0007669"/>
    <property type="project" value="UniProtKB-KW"/>
</dbReference>
<dbReference type="InterPro" id="IPR006295">
    <property type="entry name" value="DNA_primase_DnaG"/>
</dbReference>
<dbReference type="Pfam" id="PF08275">
    <property type="entry name" value="DNAG_N"/>
    <property type="match status" value="1"/>
</dbReference>
<evidence type="ECO:0000256" key="11">
    <source>
        <dbReference type="ARBA" id="ARBA00023163"/>
    </source>
</evidence>
<protein>
    <recommendedName>
        <fullName evidence="12">DNA primase</fullName>
        <ecNumber evidence="12">2.7.7.101</ecNumber>
    </recommendedName>
</protein>
<sequence length="595" mass="68629">MLNKEIETIINQVNIFEVISNFINLSKKGNDFLGLCPFHEDSSPSLSVSVSKKIFKCFSCNVGGNVYYFVKRLNNWNDLKTLEYFEKTFNLNLNSSLIAKNVKEFTPNEEKALKALEDAFLFFSLELKQNSPDYLKKYLLQRNLTKEIIDYFSLGYCPKSGIKEKLLKKGHDEAILLNYSLLSFENKTDIFQDRIIFTIKNSEGQIVGFSARKILDSTLGPKYINSSANSLFVKSQILYNYSNAIQYANASKTLIICEGFMDVIAFFRDEVKNVVALMGTALTKDHISYLKPFEIILILDSDQAGIDASLKSISLLLENKISIKVLKRKLEKDPDQYFVTNGKGSLKLELDNTQDAIHWVYKKLSEKIVKNDLKTLDTFIYDFSKYLQHYSINFQNNFIEQAEKDFSIPKASWKLVNRWSSNSRYYYPETTTNNDNLSLIPTSNDLETLGVEPKHPLFQKKVFNISQSEKILLFSLLHKPEFLKIITFFNYQFQTSIFQSYYSELVATNFNLDVIKKVYYNLNASSTIKGKTLKIETSADKIEMLIKTLNIEKQKQKIATLSKLLKNKTSSEQEIKRSISETQKENSLNKNKLQK</sequence>
<dbReference type="KEGG" id="mhs:MOS_457"/>
<dbReference type="InterPro" id="IPR034151">
    <property type="entry name" value="TOPRIM_DnaG_bac"/>
</dbReference>
<dbReference type="GO" id="GO:0008270">
    <property type="term" value="F:zinc ion binding"/>
    <property type="evidence" value="ECO:0007669"/>
    <property type="project" value="UniProtKB-UniRule"/>
</dbReference>
<dbReference type="InterPro" id="IPR002694">
    <property type="entry name" value="Znf_CHC2"/>
</dbReference>
<evidence type="ECO:0000313" key="16">
    <source>
        <dbReference type="Proteomes" id="UP000009399"/>
    </source>
</evidence>
<dbReference type="GO" id="GO:1990077">
    <property type="term" value="C:primosome complex"/>
    <property type="evidence" value="ECO:0007669"/>
    <property type="project" value="UniProtKB-KW"/>
</dbReference>
<dbReference type="GO" id="GO:0005737">
    <property type="term" value="C:cytoplasm"/>
    <property type="evidence" value="ECO:0007669"/>
    <property type="project" value="TreeGrafter"/>
</dbReference>
<dbReference type="EMBL" id="CP003914">
    <property type="protein sequence ID" value="AFX74381.1"/>
    <property type="molecule type" value="Genomic_DNA"/>
</dbReference>
<dbReference type="Pfam" id="PF13155">
    <property type="entry name" value="Toprim_2"/>
    <property type="match status" value="1"/>
</dbReference>
<dbReference type="Gene3D" id="3.90.980.10">
    <property type="entry name" value="DNA primase, catalytic core, N-terminal domain"/>
    <property type="match status" value="1"/>
</dbReference>
<keyword evidence="3 12" id="KW-0808">Transferase</keyword>
<feature type="domain" description="Toprim" evidence="14">
    <location>
        <begin position="252"/>
        <end position="331"/>
    </location>
</feature>
<comment type="subunit">
    <text evidence="12">Monomer. Interacts with DnaB.</text>
</comment>
<evidence type="ECO:0000256" key="10">
    <source>
        <dbReference type="ARBA" id="ARBA00023125"/>
    </source>
</evidence>
<dbReference type="EC" id="2.7.7.101" evidence="12"/>
<dbReference type="SUPFAM" id="SSF57783">
    <property type="entry name" value="Zinc beta-ribbon"/>
    <property type="match status" value="1"/>
</dbReference>
<name>A0AAI8FDW6_MESHY</name>
<dbReference type="InterPro" id="IPR030846">
    <property type="entry name" value="DnaG_bac"/>
</dbReference>
<dbReference type="CDD" id="cd03364">
    <property type="entry name" value="TOPRIM_DnaG_primases"/>
    <property type="match status" value="1"/>
</dbReference>
<evidence type="ECO:0000256" key="3">
    <source>
        <dbReference type="ARBA" id="ARBA00022679"/>
    </source>
</evidence>
<evidence type="ECO:0000256" key="6">
    <source>
        <dbReference type="ARBA" id="ARBA00022723"/>
    </source>
</evidence>
<evidence type="ECO:0000259" key="14">
    <source>
        <dbReference type="PROSITE" id="PS50880"/>
    </source>
</evidence>
<comment type="similarity">
    <text evidence="12">Belongs to the DnaG primase family.</text>
</comment>
<dbReference type="PANTHER" id="PTHR30313:SF2">
    <property type="entry name" value="DNA PRIMASE"/>
    <property type="match status" value="1"/>
</dbReference>
<dbReference type="AlphaFoldDB" id="A0AAI8FDW6"/>
<evidence type="ECO:0000256" key="7">
    <source>
        <dbReference type="ARBA" id="ARBA00022771"/>
    </source>
</evidence>
<dbReference type="GO" id="GO:0003899">
    <property type="term" value="F:DNA-directed RNA polymerase activity"/>
    <property type="evidence" value="ECO:0007669"/>
    <property type="project" value="UniProtKB-UniRule"/>
</dbReference>
<evidence type="ECO:0000256" key="9">
    <source>
        <dbReference type="ARBA" id="ARBA00022842"/>
    </source>
</evidence>
<feature type="compositionally biased region" description="Basic and acidic residues" evidence="13">
    <location>
        <begin position="569"/>
        <end position="584"/>
    </location>
</feature>
<reference evidence="15 16" key="1">
    <citation type="journal article" date="2013" name="Genome Announc.">
        <title>Complete Genome Sequence of Mycoplasma hyorhinis Strain SK76.</title>
        <authorList>
            <person name="Goodison S."/>
            <person name="Urquidi V."/>
            <person name="Kumar D."/>
            <person name="Reyes L."/>
            <person name="Rosser C.J."/>
        </authorList>
    </citation>
    <scope>NUCLEOTIDE SEQUENCE [LARGE SCALE GENOMIC DNA]</scope>
    <source>
        <strain evidence="15 16">SK76</strain>
    </source>
</reference>
<dbReference type="SUPFAM" id="SSF56731">
    <property type="entry name" value="DNA primase core"/>
    <property type="match status" value="1"/>
</dbReference>
<dbReference type="HAMAP" id="MF_00974">
    <property type="entry name" value="DNA_primase_DnaG"/>
    <property type="match status" value="1"/>
</dbReference>
<keyword evidence="8 12" id="KW-0862">Zinc</keyword>
<dbReference type="PROSITE" id="PS50880">
    <property type="entry name" value="TOPRIM"/>
    <property type="match status" value="1"/>
</dbReference>
<evidence type="ECO:0000256" key="1">
    <source>
        <dbReference type="ARBA" id="ARBA00022478"/>
    </source>
</evidence>
<keyword evidence="4 12" id="KW-0548">Nucleotidyltransferase</keyword>
<gene>
    <name evidence="12" type="primary">dnaG</name>
    <name evidence="15" type="ORF">MOS_457</name>
</gene>
<comment type="domain">
    <text evidence="12">Contains an N-terminal zinc-binding domain, a central core domain that contains the primase activity, and a C-terminal DnaB-binding domain.</text>
</comment>
<comment type="cofactor">
    <cofactor evidence="12">
        <name>Zn(2+)</name>
        <dbReference type="ChEBI" id="CHEBI:29105"/>
    </cofactor>
    <text evidence="12">Binds 1 zinc ion per monomer.</text>
</comment>
<keyword evidence="10 12" id="KW-0238">DNA-binding</keyword>
<keyword evidence="1 12" id="KW-0240">DNA-directed RNA polymerase</keyword>
<organism evidence="15 16">
    <name type="scientific">Mesomycoplasma hyorhinis SK76</name>
    <dbReference type="NCBI Taxonomy" id="1118964"/>
    <lineage>
        <taxon>Bacteria</taxon>
        <taxon>Bacillati</taxon>
        <taxon>Mycoplasmatota</taxon>
        <taxon>Mycoplasmoidales</taxon>
        <taxon>Metamycoplasmataceae</taxon>
        <taxon>Mesomycoplasma</taxon>
    </lineage>
</organism>
<dbReference type="Gene3D" id="3.90.580.10">
    <property type="entry name" value="Zinc finger, CHC2-type domain"/>
    <property type="match status" value="1"/>
</dbReference>
<evidence type="ECO:0000256" key="5">
    <source>
        <dbReference type="ARBA" id="ARBA00022705"/>
    </source>
</evidence>
<evidence type="ECO:0000256" key="13">
    <source>
        <dbReference type="SAM" id="MobiDB-lite"/>
    </source>
</evidence>
<feature type="region of interest" description="Disordered" evidence="13">
    <location>
        <begin position="568"/>
        <end position="595"/>
    </location>
</feature>
<keyword evidence="6 12" id="KW-0479">Metal-binding</keyword>
<dbReference type="GO" id="GO:0006269">
    <property type="term" value="P:DNA replication, synthesis of primer"/>
    <property type="evidence" value="ECO:0007669"/>
    <property type="project" value="UniProtKB-UniRule"/>
</dbReference>
<keyword evidence="2 12" id="KW-0639">Primosome</keyword>
<dbReference type="SMART" id="SM00400">
    <property type="entry name" value="ZnF_CHCC"/>
    <property type="match status" value="1"/>
</dbReference>
<feature type="zinc finger region" description="CHC2-type" evidence="12">
    <location>
        <begin position="36"/>
        <end position="60"/>
    </location>
</feature>
<dbReference type="InterPro" id="IPR050219">
    <property type="entry name" value="DnaG_primase"/>
</dbReference>
<dbReference type="Gene3D" id="3.40.1360.10">
    <property type="match status" value="1"/>
</dbReference>
<evidence type="ECO:0000256" key="8">
    <source>
        <dbReference type="ARBA" id="ARBA00022833"/>
    </source>
</evidence>
<dbReference type="GO" id="GO:0003677">
    <property type="term" value="F:DNA binding"/>
    <property type="evidence" value="ECO:0007669"/>
    <property type="project" value="UniProtKB-KW"/>
</dbReference>
<comment type="function">
    <text evidence="12">RNA polymerase that catalyzes the synthesis of short RNA molecules used as primers for DNA polymerase during DNA replication.</text>
</comment>
<dbReference type="GeneID" id="93248562"/>
<dbReference type="PANTHER" id="PTHR30313">
    <property type="entry name" value="DNA PRIMASE"/>
    <property type="match status" value="1"/>
</dbReference>
<dbReference type="InterPro" id="IPR036977">
    <property type="entry name" value="DNA_primase_Znf_CHC2"/>
</dbReference>
<keyword evidence="9" id="KW-0460">Magnesium</keyword>
<accession>A0AAI8FDW6</accession>
<evidence type="ECO:0000256" key="12">
    <source>
        <dbReference type="HAMAP-Rule" id="MF_00974"/>
    </source>
</evidence>
<dbReference type="InterPro" id="IPR006171">
    <property type="entry name" value="TOPRIM_dom"/>
</dbReference>
<dbReference type="InterPro" id="IPR037068">
    <property type="entry name" value="DNA_primase_core_N_sf"/>
</dbReference>
<dbReference type="InterPro" id="IPR013264">
    <property type="entry name" value="DNAG_N"/>
</dbReference>
<dbReference type="Pfam" id="PF01807">
    <property type="entry name" value="Zn_ribbon_DnaG"/>
    <property type="match status" value="1"/>
</dbReference>
<dbReference type="RefSeq" id="WP_014335586.1">
    <property type="nucleotide sequence ID" value="NC_019552.1"/>
</dbReference>
<evidence type="ECO:0000256" key="2">
    <source>
        <dbReference type="ARBA" id="ARBA00022515"/>
    </source>
</evidence>
<evidence type="ECO:0000313" key="15">
    <source>
        <dbReference type="EMBL" id="AFX74381.1"/>
    </source>
</evidence>
<keyword evidence="5 12" id="KW-0235">DNA replication</keyword>
<evidence type="ECO:0000256" key="4">
    <source>
        <dbReference type="ARBA" id="ARBA00022695"/>
    </source>
</evidence>
<comment type="catalytic activity">
    <reaction evidence="12">
        <text>ssDNA + n NTP = ssDNA/pppN(pN)n-1 hybrid + (n-1) diphosphate.</text>
        <dbReference type="EC" id="2.7.7.101"/>
    </reaction>
</comment>
<dbReference type="NCBIfam" id="TIGR01391">
    <property type="entry name" value="dnaG"/>
    <property type="match status" value="1"/>
</dbReference>